<name>A0A7W7GCV7_9ACTN</name>
<organism evidence="2 3">
    <name type="scientific">Streptomyces luteogriseus</name>
    <dbReference type="NCBI Taxonomy" id="68233"/>
    <lineage>
        <taxon>Bacteria</taxon>
        <taxon>Bacillati</taxon>
        <taxon>Actinomycetota</taxon>
        <taxon>Actinomycetes</taxon>
        <taxon>Kitasatosporales</taxon>
        <taxon>Streptomycetaceae</taxon>
        <taxon>Streptomyces</taxon>
    </lineage>
</organism>
<reference evidence="2 3" key="1">
    <citation type="submission" date="2020-08" db="EMBL/GenBank/DDBJ databases">
        <title>Sequencing the genomes of 1000 actinobacteria strains.</title>
        <authorList>
            <person name="Klenk H.-P."/>
        </authorList>
    </citation>
    <scope>NUCLEOTIDE SEQUENCE [LARGE SCALE GENOMIC DNA]</scope>
    <source>
        <strain evidence="2 3">DSM 40483</strain>
    </source>
</reference>
<proteinExistence type="predicted"/>
<dbReference type="EMBL" id="JACHMS010000001">
    <property type="protein sequence ID" value="MBB4710447.1"/>
    <property type="molecule type" value="Genomic_DNA"/>
</dbReference>
<dbReference type="AlphaFoldDB" id="A0A7W7GCV7"/>
<feature type="compositionally biased region" description="Basic and acidic residues" evidence="1">
    <location>
        <begin position="115"/>
        <end position="142"/>
    </location>
</feature>
<evidence type="ECO:0000256" key="1">
    <source>
        <dbReference type="SAM" id="MobiDB-lite"/>
    </source>
</evidence>
<accession>A0A7W7GCV7</accession>
<dbReference type="RefSeq" id="WP_246545816.1">
    <property type="nucleotide sequence ID" value="NZ_JACHMS010000001.1"/>
</dbReference>
<comment type="caution">
    <text evidence="2">The sequence shown here is derived from an EMBL/GenBank/DDBJ whole genome shotgun (WGS) entry which is preliminary data.</text>
</comment>
<gene>
    <name evidence="2" type="ORF">BJ965_000329</name>
</gene>
<keyword evidence="3" id="KW-1185">Reference proteome</keyword>
<dbReference type="GeneID" id="95799687"/>
<protein>
    <submittedName>
        <fullName evidence="2">Uncharacterized protein</fullName>
    </submittedName>
</protein>
<dbReference type="Proteomes" id="UP000565089">
    <property type="component" value="Unassembled WGS sequence"/>
</dbReference>
<evidence type="ECO:0000313" key="3">
    <source>
        <dbReference type="Proteomes" id="UP000565089"/>
    </source>
</evidence>
<feature type="region of interest" description="Disordered" evidence="1">
    <location>
        <begin position="101"/>
        <end position="171"/>
    </location>
</feature>
<evidence type="ECO:0000313" key="2">
    <source>
        <dbReference type="EMBL" id="MBB4710447.1"/>
    </source>
</evidence>
<sequence length="171" mass="19349">MWDQAPPLDPAWEDVVEVSFRPASARCALVQWAGEASWDLDLEETDYRVRYCALGMDRAEEEDTRLGEVPQLDRCLLQFWPAPPEPDRALKETSRIAAHWHRYARTLPPPPTPAERAEAARRERLAREAAEREQRLAHERRQMGAGRLADRAGGGGRQTEAGRLPEADAAE</sequence>